<evidence type="ECO:0000313" key="2">
    <source>
        <dbReference type="Proteomes" id="UP000008370"/>
    </source>
</evidence>
<dbReference type="EMBL" id="JH930468">
    <property type="protein sequence ID" value="EKM60497.1"/>
    <property type="molecule type" value="Genomic_DNA"/>
</dbReference>
<dbReference type="InParanoid" id="K5XBY6"/>
<dbReference type="GeneID" id="18907611"/>
<name>K5XBY6_PHACS</name>
<dbReference type="GO" id="GO:0043743">
    <property type="term" value="F:LPPG:FO 2-phospho-L-lactate transferase activity"/>
    <property type="evidence" value="ECO:0007669"/>
    <property type="project" value="InterPro"/>
</dbReference>
<dbReference type="SUPFAM" id="SSF142338">
    <property type="entry name" value="CofD-like"/>
    <property type="match status" value="1"/>
</dbReference>
<evidence type="ECO:0000313" key="1">
    <source>
        <dbReference type="EMBL" id="EKM60497.1"/>
    </source>
</evidence>
<dbReference type="RefSeq" id="XP_007389954.1">
    <property type="nucleotide sequence ID" value="XM_007389892.1"/>
</dbReference>
<dbReference type="InterPro" id="IPR002882">
    <property type="entry name" value="CofD"/>
</dbReference>
<proteinExistence type="predicted"/>
<keyword evidence="2" id="KW-1185">Reference proteome</keyword>
<dbReference type="OrthoDB" id="10267139at2759"/>
<organism evidence="1 2">
    <name type="scientific">Phanerochaete carnosa (strain HHB-10118-sp)</name>
    <name type="common">White-rot fungus</name>
    <name type="synonym">Peniophora carnosa</name>
    <dbReference type="NCBI Taxonomy" id="650164"/>
    <lineage>
        <taxon>Eukaryota</taxon>
        <taxon>Fungi</taxon>
        <taxon>Dikarya</taxon>
        <taxon>Basidiomycota</taxon>
        <taxon>Agaricomycotina</taxon>
        <taxon>Agaricomycetes</taxon>
        <taxon>Polyporales</taxon>
        <taxon>Phanerochaetaceae</taxon>
        <taxon>Phanerochaete</taxon>
    </lineage>
</organism>
<reference evidence="1 2" key="1">
    <citation type="journal article" date="2012" name="BMC Genomics">
        <title>Comparative genomics of the white-rot fungi, Phanerochaete carnosa and P. chrysosporium, to elucidate the genetic basis of the distinct wood types they colonize.</title>
        <authorList>
            <person name="Suzuki H."/>
            <person name="MacDonald J."/>
            <person name="Syed K."/>
            <person name="Salamov A."/>
            <person name="Hori C."/>
            <person name="Aerts A."/>
            <person name="Henrissat B."/>
            <person name="Wiebenga A."/>
            <person name="vanKuyk P.A."/>
            <person name="Barry K."/>
            <person name="Lindquist E."/>
            <person name="LaButti K."/>
            <person name="Lapidus A."/>
            <person name="Lucas S."/>
            <person name="Coutinho P."/>
            <person name="Gong Y."/>
            <person name="Samejima M."/>
            <person name="Mahadevan R."/>
            <person name="Abou-Zaid M."/>
            <person name="de Vries R.P."/>
            <person name="Igarashi K."/>
            <person name="Yadav J.S."/>
            <person name="Grigoriev I.V."/>
            <person name="Master E.R."/>
        </authorList>
    </citation>
    <scope>NUCLEOTIDE SEQUENCE [LARGE SCALE GENOMIC DNA]</scope>
    <source>
        <strain evidence="1 2">HHB-10118-sp</strain>
    </source>
</reference>
<dbReference type="Proteomes" id="UP000008370">
    <property type="component" value="Unassembled WGS sequence"/>
</dbReference>
<dbReference type="KEGG" id="pco:PHACADRAFT_109973"/>
<dbReference type="HOGENOM" id="CLU_019029_3_0_1"/>
<accession>K5XBY6</accession>
<dbReference type="Gene3D" id="3.40.50.10680">
    <property type="entry name" value="CofD-like domains"/>
    <property type="match status" value="1"/>
</dbReference>
<dbReference type="PANTHER" id="PTHR31240">
    <property type="entry name" value="MATERNAL EFFECT EMBRYO ARREST 18"/>
    <property type="match status" value="1"/>
</dbReference>
<dbReference type="PANTHER" id="PTHR31240:SF0">
    <property type="entry name" value="MATERNAL EFFECT EMBRYO ARREST 18"/>
    <property type="match status" value="1"/>
</dbReference>
<gene>
    <name evidence="1" type="ORF">PHACADRAFT_109973</name>
</gene>
<protein>
    <submittedName>
        <fullName evidence="1">Uncharacterized protein</fullName>
    </submittedName>
</protein>
<dbReference type="Pfam" id="PF01933">
    <property type="entry name" value="CofD"/>
    <property type="match status" value="1"/>
</dbReference>
<dbReference type="AlphaFoldDB" id="K5XBY6"/>
<dbReference type="InterPro" id="IPR038136">
    <property type="entry name" value="CofD-like_dom_sf"/>
</dbReference>
<sequence>MSATLTPRNAADCDSPGSSIFDLPTTVDHHSHLQSNTHIASEGPGDVSSSLNVSRTCDDLTGNVPSCLVISGGTGCNAICSAFGTSRASYVLPVSDDGGSSSEIIRVIGGPSIGDIRSRLIRLIPSSSPASPLACIRNLLAYRLPANCSDKEARDEWRDIVEGRSRLWDGIPVDRKEMIRGFLVHFESEVLKRAHKNFSFINGSIGNYFLSAAQEFFRSLPSAIFLFSSITNSQATILPAIVTNHTVTIAAELEDGSRLVGQCEISHPVRREPVISVSSEADQHGTLEYYDDPDEDTLSPVDDIHNVGKRRNVFFEASSKEKDGAYEKLRAGISRLFYINTYGTEIHPSPNPEFIQHLGQKEVLVYSCGSLWTSIVPCLALRGVADTIARSKSLRAKILLLNSQNDRETDGYSAVDYVNTIVRTLNATHTRPYPGLSNRSRSGVSEVVTTYPASAFVTHLVYLKGCQVSVDVQRLAGLGVRCVEVEGEADQDVSAGAPPKFDAHSVREAITSILSQESNEGF</sequence>